<comment type="caution">
    <text evidence="1">The sequence shown here is derived from an EMBL/GenBank/DDBJ whole genome shotgun (WGS) entry which is preliminary data.</text>
</comment>
<proteinExistence type="predicted"/>
<reference evidence="1" key="1">
    <citation type="submission" date="2019-06" db="EMBL/GenBank/DDBJ databases">
        <authorList>
            <person name="Gan P."/>
            <person name="Shirasu K."/>
        </authorList>
    </citation>
    <scope>NUCLEOTIDE SEQUENCE [LARGE SCALE GENOMIC DNA]</scope>
    <source>
        <strain evidence="1">CAD2</strain>
    </source>
</reference>
<accession>A0A9P5F302</accession>
<protein>
    <submittedName>
        <fullName evidence="1">Uncharacterized protein</fullName>
    </submittedName>
</protein>
<dbReference type="OrthoDB" id="4835278at2759"/>
<evidence type="ECO:0000313" key="1">
    <source>
        <dbReference type="EMBL" id="KAF4866760.1"/>
    </source>
</evidence>
<organism evidence="1 2">
    <name type="scientific">Colletotrichum siamense</name>
    <name type="common">Anthracnose fungus</name>
    <dbReference type="NCBI Taxonomy" id="690259"/>
    <lineage>
        <taxon>Eukaryota</taxon>
        <taxon>Fungi</taxon>
        <taxon>Dikarya</taxon>
        <taxon>Ascomycota</taxon>
        <taxon>Pezizomycotina</taxon>
        <taxon>Sordariomycetes</taxon>
        <taxon>Hypocreomycetidae</taxon>
        <taxon>Glomerellales</taxon>
        <taxon>Glomerellaceae</taxon>
        <taxon>Colletotrichum</taxon>
        <taxon>Colletotrichum gloeosporioides species complex</taxon>
    </lineage>
</organism>
<dbReference type="EMBL" id="QPMT01000001">
    <property type="protein sequence ID" value="KAF4866760.1"/>
    <property type="molecule type" value="Genomic_DNA"/>
</dbReference>
<dbReference type="AlphaFoldDB" id="A0A9P5F302"/>
<evidence type="ECO:0000313" key="2">
    <source>
        <dbReference type="Proteomes" id="UP000711996"/>
    </source>
</evidence>
<keyword evidence="2" id="KW-1185">Reference proteome</keyword>
<dbReference type="Proteomes" id="UP000711996">
    <property type="component" value="Unassembled WGS sequence"/>
</dbReference>
<sequence length="282" mass="31912">MKHEKRVDVHIRNFLQELAPSASEDRSPDSWDDVLYRLMRSLRCHLGSNISATHNHNLWLDSTSLSRSPARLHVDWFNIEKHYDSHEAETATQDVLAILREMDAAAHRDGPKVNCFKPISVWYQNPVLREFMNAHTTNPWTVPLPTDIETIVRLVILNFNGDIRKTASAHTLITGYAGLKLHLCFEKDHGGLQPCDVVRLSLSGSELAVIEATAINLLKYCFATVLRWVGRICAEGKPLPGPGISKLRLKSIEEDTFYRLGLEKDLWEAVRDFGVQRGPAAQ</sequence>
<gene>
    <name evidence="1" type="ORF">CGCSCA2_v000362</name>
</gene>
<name>A0A9P5F302_COLSI</name>